<name>A0A8J5TXA8_FUSOX</name>
<gene>
    <name evidence="3" type="ORF">Forpe1208_v016198</name>
</gene>
<feature type="domain" description="Calpain catalytic" evidence="2">
    <location>
        <begin position="1"/>
        <end position="76"/>
    </location>
</feature>
<comment type="caution">
    <text evidence="3">The sequence shown here is derived from an EMBL/GenBank/DDBJ whole genome shotgun (WGS) entry which is preliminary data.</text>
</comment>
<accession>A0A8J5TXA8</accession>
<reference evidence="3" key="1">
    <citation type="submission" date="2021-04" db="EMBL/GenBank/DDBJ databases">
        <title>First draft genome resource for Brassicaceae pathogens Fusarium oxysporum f. sp. raphani and Fusarium oxysporum f. sp. rapae.</title>
        <authorList>
            <person name="Asai S."/>
        </authorList>
    </citation>
    <scope>NUCLEOTIDE SEQUENCE</scope>
    <source>
        <strain evidence="3">Tf1208</strain>
    </source>
</reference>
<evidence type="ECO:0000259" key="2">
    <source>
        <dbReference type="PROSITE" id="PS50203"/>
    </source>
</evidence>
<dbReference type="EMBL" id="JAELUQ010000014">
    <property type="protein sequence ID" value="KAG7403551.1"/>
    <property type="molecule type" value="Genomic_DNA"/>
</dbReference>
<evidence type="ECO:0000313" key="3">
    <source>
        <dbReference type="EMBL" id="KAG7403551.1"/>
    </source>
</evidence>
<dbReference type="GO" id="GO:0004198">
    <property type="term" value="F:calcium-dependent cysteine-type endopeptidase activity"/>
    <property type="evidence" value="ECO:0007669"/>
    <property type="project" value="InterPro"/>
</dbReference>
<evidence type="ECO:0000313" key="4">
    <source>
        <dbReference type="Proteomes" id="UP000694050"/>
    </source>
</evidence>
<dbReference type="Proteomes" id="UP000694050">
    <property type="component" value="Unassembled WGS sequence"/>
</dbReference>
<sequence>MKTRTLESSQRLVKLLRRWCSLRKGICEGTWSDGSKEWTAELPEQMDHKFGSDSAFRISYEDLVQKYSHFYRTRLFRDHDW</sequence>
<dbReference type="PROSITE" id="PS50203">
    <property type="entry name" value="CALPAIN_CAT"/>
    <property type="match status" value="1"/>
</dbReference>
<protein>
    <recommendedName>
        <fullName evidence="2">Calpain catalytic domain-containing protein</fullName>
    </recommendedName>
</protein>
<dbReference type="AlphaFoldDB" id="A0A8J5TXA8"/>
<dbReference type="Pfam" id="PF00648">
    <property type="entry name" value="Peptidase_C2"/>
    <property type="match status" value="1"/>
</dbReference>
<dbReference type="GO" id="GO:0006508">
    <property type="term" value="P:proteolysis"/>
    <property type="evidence" value="ECO:0007669"/>
    <property type="project" value="InterPro"/>
</dbReference>
<organism evidence="3 4">
    <name type="scientific">Fusarium oxysporum f. sp. rapae</name>
    <dbReference type="NCBI Taxonomy" id="485398"/>
    <lineage>
        <taxon>Eukaryota</taxon>
        <taxon>Fungi</taxon>
        <taxon>Dikarya</taxon>
        <taxon>Ascomycota</taxon>
        <taxon>Pezizomycotina</taxon>
        <taxon>Sordariomycetes</taxon>
        <taxon>Hypocreomycetidae</taxon>
        <taxon>Hypocreales</taxon>
        <taxon>Nectriaceae</taxon>
        <taxon>Fusarium</taxon>
        <taxon>Fusarium oxysporum species complex</taxon>
    </lineage>
</organism>
<evidence type="ECO:0000256" key="1">
    <source>
        <dbReference type="PROSITE-ProRule" id="PRU00239"/>
    </source>
</evidence>
<dbReference type="InterPro" id="IPR001300">
    <property type="entry name" value="Peptidase_C2_calpain_cat"/>
</dbReference>
<comment type="caution">
    <text evidence="1">Lacks conserved residue(s) required for the propagation of feature annotation.</text>
</comment>
<proteinExistence type="predicted"/>